<protein>
    <submittedName>
        <fullName evidence="7">Basic membrane lipoprotein Med (Substrate-binding protein (PBP1-ABC) superfamily)</fullName>
    </submittedName>
</protein>
<dbReference type="PRINTS" id="PR01733">
    <property type="entry name" value="LIPPROTEIN48"/>
</dbReference>
<dbReference type="PANTHER" id="PTHR34296:SF2">
    <property type="entry name" value="ABC TRANSPORTER GUANOSINE-BINDING PROTEIN NUPN"/>
    <property type="match status" value="1"/>
</dbReference>
<comment type="subcellular location">
    <subcellularLocation>
        <location evidence="1">Cell membrane</location>
    </subcellularLocation>
</comment>
<evidence type="ECO:0000259" key="6">
    <source>
        <dbReference type="Pfam" id="PF02608"/>
    </source>
</evidence>
<dbReference type="GO" id="GO:0005886">
    <property type="term" value="C:plasma membrane"/>
    <property type="evidence" value="ECO:0007669"/>
    <property type="project" value="UniProtKB-SubCell"/>
</dbReference>
<evidence type="ECO:0000313" key="8">
    <source>
        <dbReference type="Proteomes" id="UP000247715"/>
    </source>
</evidence>
<comment type="caution">
    <text evidence="7">The sequence shown here is derived from an EMBL/GenBank/DDBJ whole genome shotgun (WGS) entry which is preliminary data.</text>
</comment>
<evidence type="ECO:0000256" key="1">
    <source>
        <dbReference type="ARBA" id="ARBA00004236"/>
    </source>
</evidence>
<keyword evidence="5 7" id="KW-0449">Lipoprotein</keyword>
<dbReference type="PANTHER" id="PTHR34296">
    <property type="entry name" value="TRANSCRIPTIONAL ACTIVATOR PROTEIN MED"/>
    <property type="match status" value="1"/>
</dbReference>
<evidence type="ECO:0000256" key="5">
    <source>
        <dbReference type="ARBA" id="ARBA00023288"/>
    </source>
</evidence>
<dbReference type="AlphaFoldDB" id="A0A318UD18"/>
<evidence type="ECO:0000313" key="7">
    <source>
        <dbReference type="EMBL" id="PYF43679.1"/>
    </source>
</evidence>
<keyword evidence="4" id="KW-0472">Membrane</keyword>
<name>A0A318UD18_9BACT</name>
<dbReference type="Proteomes" id="UP000247715">
    <property type="component" value="Unassembled WGS sequence"/>
</dbReference>
<dbReference type="EMBL" id="QKLP01000002">
    <property type="protein sequence ID" value="PYF43679.1"/>
    <property type="molecule type" value="Genomic_DNA"/>
</dbReference>
<dbReference type="InterPro" id="IPR050957">
    <property type="entry name" value="BMP_lipoprotein"/>
</dbReference>
<dbReference type="Gene3D" id="3.40.50.2300">
    <property type="match status" value="2"/>
</dbReference>
<proteinExistence type="predicted"/>
<sequence>MKNKIFKKIGLIPIIIAFGAMPLIAARCNNSKYSHPKAPKQPIAQVEINEKFNLTPEQLKNFDKKIILITDSGDLNDKAFNQSSWEGLLHFADIQSKLSRDKYGALEIKDHKFDEVYNQALNKGYNIWLLSGFNHKDRIRSWIEKNIEEVKKNKIIFIAQDFSNKDANGIKGHSIYQEFDTKEASFSAGYAAAKFLSNEKDKKDRTFGTFGGRSEEAVTDFIEGFMKGVYWWNKDATEDKKVYITSPEIDLSSGFDTGTQMDTVISKILSQNPKMVLPVAGQAVGVIIAKEEMKNKYVIGVDTDQAIAAQGNKKELFFTSITKSLGQAAYDAIAKVATSQEADLSTNPVNELGGFQFGVLDGFQFEGFEKKWVDITKTYIGDKTKKMLADEALAAGRKEFDKLNENEKKWLKSKKALFNDDTEFKNIQELLNKLAKELLLPKN</sequence>
<evidence type="ECO:0000256" key="4">
    <source>
        <dbReference type="ARBA" id="ARBA00023136"/>
    </source>
</evidence>
<evidence type="ECO:0000256" key="3">
    <source>
        <dbReference type="ARBA" id="ARBA00022729"/>
    </source>
</evidence>
<dbReference type="Pfam" id="PF02608">
    <property type="entry name" value="Bmp"/>
    <property type="match status" value="1"/>
</dbReference>
<dbReference type="InterPro" id="IPR003760">
    <property type="entry name" value="PnrA-like"/>
</dbReference>
<reference evidence="7 8" key="1">
    <citation type="submission" date="2018-06" db="EMBL/GenBank/DDBJ databases">
        <title>Genomic Encyclopedia of Archaeal and Bacterial Type Strains, Phase II (KMG-II): from individual species to whole genera.</title>
        <authorList>
            <person name="Goeker M."/>
        </authorList>
    </citation>
    <scope>NUCLEOTIDE SEQUENCE [LARGE SCALE GENOMIC DNA]</scope>
    <source>
        <strain evidence="7 8">ATCC 29103</strain>
    </source>
</reference>
<evidence type="ECO:0000256" key="2">
    <source>
        <dbReference type="ARBA" id="ARBA00022475"/>
    </source>
</evidence>
<keyword evidence="2" id="KW-1003">Cell membrane</keyword>
<keyword evidence="3" id="KW-0732">Signal</keyword>
<dbReference type="InterPro" id="IPR008107">
    <property type="entry name" value="Mycoplasma_p48"/>
</dbReference>
<feature type="domain" description="ABC transporter substrate-binding protein PnrA-like" evidence="6">
    <location>
        <begin position="67"/>
        <end position="340"/>
    </location>
</feature>
<dbReference type="RefSeq" id="WP_110858168.1">
    <property type="nucleotide sequence ID" value="NZ_LS991949.1"/>
</dbReference>
<gene>
    <name evidence="7" type="ORF">BCF88_10248</name>
</gene>
<accession>A0A318UD18</accession>
<organism evidence="7 8">
    <name type="scientific">Metamycoplasma alkalescens</name>
    <dbReference type="NCBI Taxonomy" id="45363"/>
    <lineage>
        <taxon>Bacteria</taxon>
        <taxon>Bacillati</taxon>
        <taxon>Mycoplasmatota</taxon>
        <taxon>Mycoplasmoidales</taxon>
        <taxon>Metamycoplasmataceae</taxon>
        <taxon>Metamycoplasma</taxon>
    </lineage>
</organism>